<feature type="transmembrane region" description="Helical" evidence="8">
    <location>
        <begin position="306"/>
        <end position="328"/>
    </location>
</feature>
<dbReference type="AlphaFoldDB" id="A0A2U2DGP7"/>
<comment type="caution">
    <text evidence="9">The sequence shown here is derived from an EMBL/GenBank/DDBJ whole genome shotgun (WGS) entry which is preliminary data.</text>
</comment>
<feature type="transmembrane region" description="Helical" evidence="8">
    <location>
        <begin position="121"/>
        <end position="138"/>
    </location>
</feature>
<protein>
    <submittedName>
        <fullName evidence="9">Fe(3+)-hydroxamate ABC transporter permease FhuB</fullName>
    </submittedName>
</protein>
<dbReference type="OrthoDB" id="9811721at2"/>
<dbReference type="Pfam" id="PF01032">
    <property type="entry name" value="FecCD"/>
    <property type="match status" value="2"/>
</dbReference>
<feature type="transmembrane region" description="Helical" evidence="8">
    <location>
        <begin position="349"/>
        <end position="369"/>
    </location>
</feature>
<evidence type="ECO:0000256" key="3">
    <source>
        <dbReference type="ARBA" id="ARBA00022448"/>
    </source>
</evidence>
<feature type="transmembrane region" description="Helical" evidence="8">
    <location>
        <begin position="279"/>
        <end position="300"/>
    </location>
</feature>
<feature type="transmembrane region" description="Helical" evidence="8">
    <location>
        <begin position="232"/>
        <end position="249"/>
    </location>
</feature>
<comment type="subcellular location">
    <subcellularLocation>
        <location evidence="1">Cell membrane</location>
        <topology evidence="1">Multi-pass membrane protein</topology>
    </subcellularLocation>
</comment>
<evidence type="ECO:0000256" key="8">
    <source>
        <dbReference type="SAM" id="Phobius"/>
    </source>
</evidence>
<feature type="transmembrane region" description="Helical" evidence="8">
    <location>
        <begin position="448"/>
        <end position="468"/>
    </location>
</feature>
<feature type="transmembrane region" description="Helical" evidence="8">
    <location>
        <begin position="150"/>
        <end position="170"/>
    </location>
</feature>
<dbReference type="Gene3D" id="1.10.3470.10">
    <property type="entry name" value="ABC transporter involved in vitamin B12 uptake, BtuC"/>
    <property type="match status" value="2"/>
</dbReference>
<feature type="transmembrane region" description="Helical" evidence="8">
    <location>
        <begin position="570"/>
        <end position="595"/>
    </location>
</feature>
<feature type="transmembrane region" description="Helical" evidence="8">
    <location>
        <begin position="424"/>
        <end position="442"/>
    </location>
</feature>
<name>A0A2U2DGP7_9HYPH</name>
<keyword evidence="3" id="KW-0813">Transport</keyword>
<keyword evidence="10" id="KW-1185">Reference proteome</keyword>
<proteinExistence type="inferred from homology"/>
<evidence type="ECO:0000313" key="10">
    <source>
        <dbReference type="Proteomes" id="UP000245252"/>
    </source>
</evidence>
<reference evidence="9 10" key="1">
    <citation type="submission" date="2018-05" db="EMBL/GenBank/DDBJ databases">
        <title>The draft genome of strain NS-104.</title>
        <authorList>
            <person name="Hang P."/>
            <person name="Jiang J."/>
        </authorList>
    </citation>
    <scope>NUCLEOTIDE SEQUENCE [LARGE SCALE GENOMIC DNA]</scope>
    <source>
        <strain evidence="9 10">NS-104</strain>
    </source>
</reference>
<dbReference type="EMBL" id="QFBC01000025">
    <property type="protein sequence ID" value="PWE52470.1"/>
    <property type="molecule type" value="Genomic_DNA"/>
</dbReference>
<feature type="transmembrane region" description="Helical" evidence="8">
    <location>
        <begin position="12"/>
        <end position="33"/>
    </location>
</feature>
<evidence type="ECO:0000256" key="2">
    <source>
        <dbReference type="ARBA" id="ARBA00007935"/>
    </source>
</evidence>
<feature type="transmembrane region" description="Helical" evidence="8">
    <location>
        <begin position="53"/>
        <end position="80"/>
    </location>
</feature>
<dbReference type="Proteomes" id="UP000245252">
    <property type="component" value="Unassembled WGS sequence"/>
</dbReference>
<dbReference type="CDD" id="cd06550">
    <property type="entry name" value="TM_ABC_iron-siderophores_like"/>
    <property type="match status" value="2"/>
</dbReference>
<comment type="similarity">
    <text evidence="2">Belongs to the binding-protein-dependent transport system permease family. FecCD subfamily.</text>
</comment>
<feature type="transmembrane region" description="Helical" evidence="8">
    <location>
        <begin position="519"/>
        <end position="539"/>
    </location>
</feature>
<feature type="transmembrane region" description="Helical" evidence="8">
    <location>
        <begin position="389"/>
        <end position="412"/>
    </location>
</feature>
<feature type="transmembrane region" description="Helical" evidence="8">
    <location>
        <begin position="92"/>
        <end position="115"/>
    </location>
</feature>
<evidence type="ECO:0000256" key="1">
    <source>
        <dbReference type="ARBA" id="ARBA00004651"/>
    </source>
</evidence>
<dbReference type="RefSeq" id="WP_109462088.1">
    <property type="nucleotide sequence ID" value="NZ_QFBC01000025.1"/>
</dbReference>
<dbReference type="PANTHER" id="PTHR30472">
    <property type="entry name" value="FERRIC ENTEROBACTIN TRANSPORT SYSTEM PERMEASE PROTEIN"/>
    <property type="match status" value="1"/>
</dbReference>
<dbReference type="InterPro" id="IPR037294">
    <property type="entry name" value="ABC_BtuC-like"/>
</dbReference>
<dbReference type="PANTHER" id="PTHR30472:SF37">
    <property type="entry name" value="FE(3+) DICITRATE TRANSPORT SYSTEM PERMEASE PROTEIN FECD-RELATED"/>
    <property type="match status" value="1"/>
</dbReference>
<keyword evidence="4" id="KW-1003">Cell membrane</keyword>
<evidence type="ECO:0000256" key="4">
    <source>
        <dbReference type="ARBA" id="ARBA00022475"/>
    </source>
</evidence>
<dbReference type="NCBIfam" id="NF007866">
    <property type="entry name" value="PRK10577.1-2"/>
    <property type="match status" value="1"/>
</dbReference>
<sequence length="660" mass="68849">MRPGDVLHHPAAVLGMMAITAAVVCLQNIHGVLPPGAGMSTILFPNPSSTAELLLHYTVLPRIVMALMAGGALGLSGALLQRILRNPLAEPATLGVSAGAYLTLAIAGVFAPFTLLVAQTWIAIAGAALALLAVLGLSWRSGLSPETVTLSGLIVSLYCGAASAVLTLFNHELLLGLFIWGAGYLDQQDWTGVLFLAPRLTCLAIAVALILRPLTILSLDDRSARSLGLSTTIFRIIALVLATALTGLVTAQVGIISFIGLAAPAIAGGLGMRRIGGAIVWSSLIGALLLLLTDQIVLSFPVTYRLFPVGTITGLLAAPLLIVMIRRLRPTNVPEQRARQGVAQEWRPILLMAALILVSLPLFWFVVAFGRGLGGWELSSGDTLLNLSIWRLPRAVCAFAGGAMLALAGAILQRMTSNPLASPEIMGVSSGALVGTILFIMTDALPTRWGQIGAGAAGAFIVLVVMLILSRRPAYGGNRLLLLGVSLSSISSFIIALLMTSQDPRLGQVLSWLSGSTYAVTPSDAISSAAVLFFGFLTIPLIARWLELLSLGESAASSLGIPLIGSRSILFSIAAVMTAVATTLVGPLSFSGLMGPHLARLAGFRRAASHLFSSALMGGLILLTADWVGRNLIFPYQIPAGLLATLIGGPFLLFLIGKKT</sequence>
<dbReference type="GO" id="GO:0022857">
    <property type="term" value="F:transmembrane transporter activity"/>
    <property type="evidence" value="ECO:0007669"/>
    <property type="project" value="InterPro"/>
</dbReference>
<organism evidence="9 10">
    <name type="scientific">Metarhizobium album</name>
    <dbReference type="NCBI Taxonomy" id="2182425"/>
    <lineage>
        <taxon>Bacteria</taxon>
        <taxon>Pseudomonadati</taxon>
        <taxon>Pseudomonadota</taxon>
        <taxon>Alphaproteobacteria</taxon>
        <taxon>Hyphomicrobiales</taxon>
        <taxon>Rhizobiaceae</taxon>
        <taxon>Metarhizobium</taxon>
    </lineage>
</organism>
<accession>A0A2U2DGP7</accession>
<evidence type="ECO:0000256" key="6">
    <source>
        <dbReference type="ARBA" id="ARBA00022989"/>
    </source>
</evidence>
<feature type="transmembrane region" description="Helical" evidence="8">
    <location>
        <begin position="480"/>
        <end position="499"/>
    </location>
</feature>
<dbReference type="GO" id="GO:0005886">
    <property type="term" value="C:plasma membrane"/>
    <property type="evidence" value="ECO:0007669"/>
    <property type="project" value="UniProtKB-SubCell"/>
</dbReference>
<evidence type="ECO:0000313" key="9">
    <source>
        <dbReference type="EMBL" id="PWE52470.1"/>
    </source>
</evidence>
<dbReference type="InterPro" id="IPR000522">
    <property type="entry name" value="ABC_transptr_permease_BtuC"/>
</dbReference>
<feature type="transmembrane region" description="Helical" evidence="8">
    <location>
        <begin position="634"/>
        <end position="656"/>
    </location>
</feature>
<gene>
    <name evidence="9" type="ORF">DEM27_30920</name>
</gene>
<keyword evidence="7 8" id="KW-0472">Membrane</keyword>
<keyword evidence="6 8" id="KW-1133">Transmembrane helix</keyword>
<dbReference type="GO" id="GO:0033214">
    <property type="term" value="P:siderophore-iron import into cell"/>
    <property type="evidence" value="ECO:0007669"/>
    <property type="project" value="TreeGrafter"/>
</dbReference>
<keyword evidence="5 8" id="KW-0812">Transmembrane</keyword>
<evidence type="ECO:0000256" key="7">
    <source>
        <dbReference type="ARBA" id="ARBA00023136"/>
    </source>
</evidence>
<feature type="transmembrane region" description="Helical" evidence="8">
    <location>
        <begin position="255"/>
        <end position="272"/>
    </location>
</feature>
<dbReference type="SUPFAM" id="SSF81345">
    <property type="entry name" value="ABC transporter involved in vitamin B12 uptake, BtuC"/>
    <property type="match status" value="2"/>
</dbReference>
<feature type="transmembrane region" description="Helical" evidence="8">
    <location>
        <begin position="190"/>
        <end position="211"/>
    </location>
</feature>
<evidence type="ECO:0000256" key="5">
    <source>
        <dbReference type="ARBA" id="ARBA00022692"/>
    </source>
</evidence>